<evidence type="ECO:0000313" key="2">
    <source>
        <dbReference type="Proteomes" id="UP000266841"/>
    </source>
</evidence>
<dbReference type="PANTHER" id="PTHR31891">
    <property type="entry name" value="FORMAMIDASE C869.04-RELATED"/>
    <property type="match status" value="1"/>
</dbReference>
<sequence length="72" mass="7956">MFVHSYIWLACCQYLSGPIEVEGAKAGDLLKVEFLNLGPLDGDEWGFTGTFAKENGGGFLTDHFPCATKVRW</sequence>
<reference evidence="1 2" key="1">
    <citation type="journal article" date="2012" name="Genome Biol.">
        <title>Genome and low-iron response of an oceanic diatom adapted to chronic iron limitation.</title>
        <authorList>
            <person name="Lommer M."/>
            <person name="Specht M."/>
            <person name="Roy A.S."/>
            <person name="Kraemer L."/>
            <person name="Andreson R."/>
            <person name="Gutowska M.A."/>
            <person name="Wolf J."/>
            <person name="Bergner S.V."/>
            <person name="Schilhabel M.B."/>
            <person name="Klostermeier U.C."/>
            <person name="Beiko R.G."/>
            <person name="Rosenstiel P."/>
            <person name="Hippler M."/>
            <person name="Laroche J."/>
        </authorList>
    </citation>
    <scope>NUCLEOTIDE SEQUENCE [LARGE SCALE GENOMIC DNA]</scope>
    <source>
        <strain evidence="1 2">CCMP1005</strain>
    </source>
</reference>
<proteinExistence type="predicted"/>
<keyword evidence="2" id="KW-1185">Reference proteome</keyword>
<dbReference type="InterPro" id="IPR004304">
    <property type="entry name" value="FmdA_AmdA"/>
</dbReference>
<dbReference type="SUPFAM" id="SSF141130">
    <property type="entry name" value="Acetamidase/Formamidase-like"/>
    <property type="match status" value="1"/>
</dbReference>
<dbReference type="PANTHER" id="PTHR31891:SF1">
    <property type="entry name" value="FORMAMIDASE C869.04-RELATED"/>
    <property type="match status" value="1"/>
</dbReference>
<evidence type="ECO:0000313" key="1">
    <source>
        <dbReference type="EMBL" id="EJK50497.1"/>
    </source>
</evidence>
<dbReference type="Pfam" id="PF03069">
    <property type="entry name" value="FmdA_AmdA"/>
    <property type="match status" value="1"/>
</dbReference>
<comment type="caution">
    <text evidence="1">The sequence shown here is derived from an EMBL/GenBank/DDBJ whole genome shotgun (WGS) entry which is preliminary data.</text>
</comment>
<organism evidence="1 2">
    <name type="scientific">Thalassiosira oceanica</name>
    <name type="common">Marine diatom</name>
    <dbReference type="NCBI Taxonomy" id="159749"/>
    <lineage>
        <taxon>Eukaryota</taxon>
        <taxon>Sar</taxon>
        <taxon>Stramenopiles</taxon>
        <taxon>Ochrophyta</taxon>
        <taxon>Bacillariophyta</taxon>
        <taxon>Coscinodiscophyceae</taxon>
        <taxon>Thalassiosirophycidae</taxon>
        <taxon>Thalassiosirales</taxon>
        <taxon>Thalassiosiraceae</taxon>
        <taxon>Thalassiosira</taxon>
    </lineage>
</organism>
<dbReference type="GO" id="GO:0016811">
    <property type="term" value="F:hydrolase activity, acting on carbon-nitrogen (but not peptide) bonds, in linear amides"/>
    <property type="evidence" value="ECO:0007669"/>
    <property type="project" value="InterPro"/>
</dbReference>
<dbReference type="OrthoDB" id="9975579at2759"/>
<accession>K0RUV1</accession>
<name>K0RUV1_THAOC</name>
<dbReference type="Gene3D" id="2.60.120.580">
    <property type="entry name" value="Acetamidase/Formamidase-like domains"/>
    <property type="match status" value="1"/>
</dbReference>
<dbReference type="AlphaFoldDB" id="K0RUV1"/>
<dbReference type="Proteomes" id="UP000266841">
    <property type="component" value="Unassembled WGS sequence"/>
</dbReference>
<protein>
    <submittedName>
        <fullName evidence="1">Uncharacterized protein</fullName>
    </submittedName>
</protein>
<dbReference type="EMBL" id="AGNL01043551">
    <property type="protein sequence ID" value="EJK50497.1"/>
    <property type="molecule type" value="Genomic_DNA"/>
</dbReference>
<gene>
    <name evidence="1" type="ORF">THAOC_30507</name>
</gene>